<dbReference type="InterPro" id="IPR036514">
    <property type="entry name" value="SGNH_hydro_sf"/>
</dbReference>
<sequence>MNKDLDNGLNYSASAQFKYMVSGDSISKGVIYDEARSKYVILEDNYVSLLQGKLKGAMRNTARFGNTLLKGFTNLKRDVLKEKPDVVLIEYGGNDCDFYWEEIVNNPEAEHNPKTDFSAFEGMLLDMIDFLKNQGVMPILMSLPPLNADSYFKWVSGNKPESEVTILKFLGSVTKIYWWQERYNSTIIKVAETTKTKIIDVRGAFLQQPDFTKFICLDGIHPNKEGHRIIYDKVLDFIRNSEPQLLLDSTGHASASH</sequence>
<reference evidence="2 3" key="1">
    <citation type="submission" date="2021-02" db="EMBL/GenBank/DDBJ databases">
        <title>Paenibacillus tianjinensis sp. nov.</title>
        <authorList>
            <person name="Liu H."/>
        </authorList>
    </citation>
    <scope>NUCLEOTIDE SEQUENCE [LARGE SCALE GENOMIC DNA]</scope>
    <source>
        <strain evidence="2 3">TB2019</strain>
    </source>
</reference>
<keyword evidence="2" id="KW-0378">Hydrolase</keyword>
<dbReference type="EMBL" id="CP070969">
    <property type="protein sequence ID" value="QSF46885.1"/>
    <property type="molecule type" value="Genomic_DNA"/>
</dbReference>
<protein>
    <submittedName>
        <fullName evidence="2">SGNH/GDSL hydrolase family protein</fullName>
    </submittedName>
</protein>
<dbReference type="GO" id="GO:0016787">
    <property type="term" value="F:hydrolase activity"/>
    <property type="evidence" value="ECO:0007669"/>
    <property type="project" value="UniProtKB-KW"/>
</dbReference>
<dbReference type="CDD" id="cd00229">
    <property type="entry name" value="SGNH_hydrolase"/>
    <property type="match status" value="1"/>
</dbReference>
<proteinExistence type="predicted"/>
<evidence type="ECO:0000313" key="3">
    <source>
        <dbReference type="Proteomes" id="UP000663452"/>
    </source>
</evidence>
<evidence type="ECO:0000313" key="2">
    <source>
        <dbReference type="EMBL" id="QSF46885.1"/>
    </source>
</evidence>
<dbReference type="InterPro" id="IPR051532">
    <property type="entry name" value="Ester_Hydrolysis_Enzymes"/>
</dbReference>
<name>A0ABX7LK34_9BACL</name>
<dbReference type="RefSeq" id="WP_206104336.1">
    <property type="nucleotide sequence ID" value="NZ_CP070969.1"/>
</dbReference>
<dbReference type="SUPFAM" id="SSF52266">
    <property type="entry name" value="SGNH hydrolase"/>
    <property type="match status" value="1"/>
</dbReference>
<dbReference type="Proteomes" id="UP000663452">
    <property type="component" value="Chromosome"/>
</dbReference>
<dbReference type="PANTHER" id="PTHR30383:SF5">
    <property type="entry name" value="SGNH HYDROLASE-TYPE ESTERASE DOMAIN-CONTAINING PROTEIN"/>
    <property type="match status" value="1"/>
</dbReference>
<dbReference type="Pfam" id="PF13472">
    <property type="entry name" value="Lipase_GDSL_2"/>
    <property type="match status" value="1"/>
</dbReference>
<feature type="domain" description="SGNH hydrolase-type esterase" evidence="1">
    <location>
        <begin position="23"/>
        <end position="229"/>
    </location>
</feature>
<accession>A0ABX7LK34</accession>
<organism evidence="2 3">
    <name type="scientific">Paenibacillus tianjinensis</name>
    <dbReference type="NCBI Taxonomy" id="2810347"/>
    <lineage>
        <taxon>Bacteria</taxon>
        <taxon>Bacillati</taxon>
        <taxon>Bacillota</taxon>
        <taxon>Bacilli</taxon>
        <taxon>Bacillales</taxon>
        <taxon>Paenibacillaceae</taxon>
        <taxon>Paenibacillus</taxon>
    </lineage>
</organism>
<dbReference type="InterPro" id="IPR013830">
    <property type="entry name" value="SGNH_hydro"/>
</dbReference>
<dbReference type="PANTHER" id="PTHR30383">
    <property type="entry name" value="THIOESTERASE 1/PROTEASE 1/LYSOPHOSPHOLIPASE L1"/>
    <property type="match status" value="1"/>
</dbReference>
<dbReference type="Gene3D" id="3.40.50.1110">
    <property type="entry name" value="SGNH hydrolase"/>
    <property type="match status" value="1"/>
</dbReference>
<gene>
    <name evidence="2" type="ORF">JRJ22_10150</name>
</gene>
<keyword evidence="3" id="KW-1185">Reference proteome</keyword>
<evidence type="ECO:0000259" key="1">
    <source>
        <dbReference type="Pfam" id="PF13472"/>
    </source>
</evidence>